<dbReference type="EMBL" id="FNRF01000001">
    <property type="protein sequence ID" value="SDZ98061.1"/>
    <property type="molecule type" value="Genomic_DNA"/>
</dbReference>
<dbReference type="Pfam" id="PF07676">
    <property type="entry name" value="PD40"/>
    <property type="match status" value="1"/>
</dbReference>
<keyword evidence="1" id="KW-0732">Signal</keyword>
<feature type="chain" id="PRO_5010190696" evidence="1">
    <location>
        <begin position="21"/>
        <end position="483"/>
    </location>
</feature>
<gene>
    <name evidence="2" type="ORF">SAMN05216462_0192</name>
</gene>
<dbReference type="PROSITE" id="PS51257">
    <property type="entry name" value="PROKAR_LIPOPROTEIN"/>
    <property type="match status" value="1"/>
</dbReference>
<reference evidence="2 3" key="1">
    <citation type="submission" date="2016-10" db="EMBL/GenBank/DDBJ databases">
        <authorList>
            <person name="de Groot N.N."/>
        </authorList>
    </citation>
    <scope>NUCLEOTIDE SEQUENCE [LARGE SCALE GENOMIC DNA]</scope>
    <source>
        <strain evidence="2 3">D31d</strain>
    </source>
</reference>
<dbReference type="Gene3D" id="2.120.10.30">
    <property type="entry name" value="TolB, C-terminal domain"/>
    <property type="match status" value="1"/>
</dbReference>
<dbReference type="Proteomes" id="UP000182257">
    <property type="component" value="Unassembled WGS sequence"/>
</dbReference>
<dbReference type="SUPFAM" id="SSF82171">
    <property type="entry name" value="DPP6 N-terminal domain-like"/>
    <property type="match status" value="1"/>
</dbReference>
<organism evidence="2 3">
    <name type="scientific">Xylanibacter ruminicola</name>
    <name type="common">Prevotella ruminicola</name>
    <dbReference type="NCBI Taxonomy" id="839"/>
    <lineage>
        <taxon>Bacteria</taxon>
        <taxon>Pseudomonadati</taxon>
        <taxon>Bacteroidota</taxon>
        <taxon>Bacteroidia</taxon>
        <taxon>Bacteroidales</taxon>
        <taxon>Prevotellaceae</taxon>
        <taxon>Xylanibacter</taxon>
    </lineage>
</organism>
<sequence>MKKKIYTGMMMALLAVVLSACGLHPDNVQPVNQLPAIFPDYVDVTVPVEIAPLNFAMTDDAFTDIYVDVKGMKGGSMHAEGSYADFDIDEWHQLLAANKGSRLIVSVCARKGDNWYQYRDFSINVSPYSLDEWGVTYRRIAPSYALYGHMGLYQRCLSDFSETSMLENSQVYGQCINCHTQNRTNPEQYVFHVRGEHGTTIVHNHGKDKLLKARNDSLGGSMVYPYWHPGGRYCAFSTNKTAQMFHNGNNKRIEVFDTSSDVFVYDMEQHVVIKDTLIMKTGWAENTPAFSSDGKWLYFTTARCGDYPKGYDQVKYSLCRVSFDEKAGKIGTEVDTLVNADVTGKSVTWPRPSYDGKYLMYTQLDYGYFSVWHPEADLYMLDLETGVSRPLNEVNSTRSESLHNWTRNSRWFLFTSRREDGLYTRLYFSSVDEHGKATKPFLLPQHNPKVYYQRLMYSYNTPDFTSVPVKTNAREMGRKIERF</sequence>
<accession>A0A1H3XGK0</accession>
<dbReference type="OrthoDB" id="1117425at2"/>
<dbReference type="RefSeq" id="WP_074759837.1">
    <property type="nucleotide sequence ID" value="NZ_FNRF01000001.1"/>
</dbReference>
<dbReference type="InterPro" id="IPR011042">
    <property type="entry name" value="6-blade_b-propeller_TolB-like"/>
</dbReference>
<evidence type="ECO:0000256" key="1">
    <source>
        <dbReference type="SAM" id="SignalP"/>
    </source>
</evidence>
<dbReference type="InterPro" id="IPR011659">
    <property type="entry name" value="WD40"/>
</dbReference>
<feature type="signal peptide" evidence="1">
    <location>
        <begin position="1"/>
        <end position="20"/>
    </location>
</feature>
<proteinExistence type="predicted"/>
<protein>
    <submittedName>
        <fullName evidence="2">WD40-like Beta Propeller Repeat</fullName>
    </submittedName>
</protein>
<evidence type="ECO:0000313" key="2">
    <source>
        <dbReference type="EMBL" id="SDZ98061.1"/>
    </source>
</evidence>
<name>A0A1H3XGK0_XYLRU</name>
<dbReference type="AlphaFoldDB" id="A0A1H3XGK0"/>
<evidence type="ECO:0000313" key="3">
    <source>
        <dbReference type="Proteomes" id="UP000182257"/>
    </source>
</evidence>